<dbReference type="Gene3D" id="3.80.10.10">
    <property type="entry name" value="Ribonuclease Inhibitor"/>
    <property type="match status" value="2"/>
</dbReference>
<dbReference type="AlphaFoldDB" id="A0A9Q1HLN5"/>
<dbReference type="PANTHER" id="PTHR24366">
    <property type="entry name" value="IG(IMMUNOGLOBULIN) AND LRR(LEUCINE RICH REPEAT) DOMAINS"/>
    <property type="match status" value="1"/>
</dbReference>
<keyword evidence="4" id="KW-1133">Transmembrane helix</keyword>
<keyword evidence="3" id="KW-0677">Repeat</keyword>
<keyword evidence="7" id="KW-1185">Reference proteome</keyword>
<evidence type="ECO:0000256" key="2">
    <source>
        <dbReference type="ARBA" id="ARBA00022729"/>
    </source>
</evidence>
<evidence type="ECO:0000256" key="4">
    <source>
        <dbReference type="SAM" id="Phobius"/>
    </source>
</evidence>
<keyword evidence="2" id="KW-0732">Signal</keyword>
<gene>
    <name evidence="6" type="ORF">HOLleu_02920</name>
</gene>
<keyword evidence="1" id="KW-0433">Leucine-rich repeat</keyword>
<dbReference type="EMBL" id="JAIZAY010000001">
    <property type="protein sequence ID" value="KAJ8049948.1"/>
    <property type="molecule type" value="Genomic_DNA"/>
</dbReference>
<dbReference type="InterPro" id="IPR003591">
    <property type="entry name" value="Leu-rich_rpt_typical-subtyp"/>
</dbReference>
<evidence type="ECO:0000313" key="6">
    <source>
        <dbReference type="EMBL" id="KAJ8049948.1"/>
    </source>
</evidence>
<evidence type="ECO:0000259" key="5">
    <source>
        <dbReference type="SMART" id="SM00082"/>
    </source>
</evidence>
<dbReference type="SMART" id="SM00082">
    <property type="entry name" value="LRRCT"/>
    <property type="match status" value="1"/>
</dbReference>
<dbReference type="InterPro" id="IPR001611">
    <property type="entry name" value="Leu-rich_rpt"/>
</dbReference>
<name>A0A9Q1HLN5_HOLLE</name>
<keyword evidence="4" id="KW-0812">Transmembrane</keyword>
<sequence length="500" mass="57400">MSCNVVLIYIFLFGPVLITSHQRCLRYYDVYDECENPFPSGCCSLGTGHICNGVALNHSHDFAEEIPRATTALIIANTNNTFINDGDWQFLYNMTNLKELAFFNIKTSSLWDLRSVYFEDLDKLLTLSVAFGYLRVFPVEKFTNLPRLRYLSLRCNKLKIIGEGNWTFARLHTLTLTDNYITAVKAGQLNGLENLSELHLTYNRISYFSFKVLNSLPKLQLLELSFNRLVYLSDHVQRHLYSIDVLLESNLLVSLQPMAFHGLESSIAISFRNNSITIPPNVTFEKSVSTLGLSLKYNKIELLSPLFFDNFPHLNSISMAYNRIRYIEEDTFRSVPNLTSITMTHNQIHTIPRQLFQHLQKLEIIQLQFNRIQILDPHVLTHLSTQVKLFIDGNPIVCDCQAIPLLKWYTDSEILPLDYPICQSPESLRNKNIYYANLRRQDCQYSTLFPASSNATPTAHSNQPEFHFVLLHVAALSAMLISVCGLCLCVIRYQSSQQVR</sequence>
<keyword evidence="4" id="KW-0472">Membrane</keyword>
<evidence type="ECO:0000313" key="7">
    <source>
        <dbReference type="Proteomes" id="UP001152320"/>
    </source>
</evidence>
<protein>
    <submittedName>
        <fullName evidence="6">Leucine-rich repeat-containing protein 70</fullName>
    </submittedName>
</protein>
<feature type="transmembrane region" description="Helical" evidence="4">
    <location>
        <begin position="466"/>
        <end position="491"/>
    </location>
</feature>
<dbReference type="OrthoDB" id="27267at2759"/>
<proteinExistence type="predicted"/>
<dbReference type="SMART" id="SM00369">
    <property type="entry name" value="LRR_TYP"/>
    <property type="match status" value="7"/>
</dbReference>
<evidence type="ECO:0000256" key="1">
    <source>
        <dbReference type="ARBA" id="ARBA00022614"/>
    </source>
</evidence>
<dbReference type="Proteomes" id="UP001152320">
    <property type="component" value="Chromosome 1"/>
</dbReference>
<accession>A0A9Q1HLN5</accession>
<evidence type="ECO:0000256" key="3">
    <source>
        <dbReference type="ARBA" id="ARBA00022737"/>
    </source>
</evidence>
<dbReference type="Pfam" id="PF13855">
    <property type="entry name" value="LRR_8"/>
    <property type="match status" value="2"/>
</dbReference>
<comment type="caution">
    <text evidence="6">The sequence shown here is derived from an EMBL/GenBank/DDBJ whole genome shotgun (WGS) entry which is preliminary data.</text>
</comment>
<feature type="domain" description="LRRCT" evidence="5">
    <location>
        <begin position="394"/>
        <end position="444"/>
    </location>
</feature>
<dbReference type="SUPFAM" id="SSF52058">
    <property type="entry name" value="L domain-like"/>
    <property type="match status" value="1"/>
</dbReference>
<reference evidence="6" key="1">
    <citation type="submission" date="2021-10" db="EMBL/GenBank/DDBJ databases">
        <title>Tropical sea cucumber genome reveals ecological adaptation and Cuvierian tubules defense mechanism.</title>
        <authorList>
            <person name="Chen T."/>
        </authorList>
    </citation>
    <scope>NUCLEOTIDE SEQUENCE</scope>
    <source>
        <strain evidence="6">Nanhai2018</strain>
        <tissue evidence="6">Muscle</tissue>
    </source>
</reference>
<dbReference type="InterPro" id="IPR000483">
    <property type="entry name" value="Cys-rich_flank_reg_C"/>
</dbReference>
<dbReference type="InterPro" id="IPR032675">
    <property type="entry name" value="LRR_dom_sf"/>
</dbReference>
<organism evidence="6 7">
    <name type="scientific">Holothuria leucospilota</name>
    <name type="common">Black long sea cucumber</name>
    <name type="synonym">Mertensiothuria leucospilota</name>
    <dbReference type="NCBI Taxonomy" id="206669"/>
    <lineage>
        <taxon>Eukaryota</taxon>
        <taxon>Metazoa</taxon>
        <taxon>Echinodermata</taxon>
        <taxon>Eleutherozoa</taxon>
        <taxon>Echinozoa</taxon>
        <taxon>Holothuroidea</taxon>
        <taxon>Aspidochirotacea</taxon>
        <taxon>Aspidochirotida</taxon>
        <taxon>Holothuriidae</taxon>
        <taxon>Holothuria</taxon>
    </lineage>
</organism>